<keyword evidence="2" id="KW-1133">Transmembrane helix</keyword>
<dbReference type="InterPro" id="IPR052173">
    <property type="entry name" value="Beta-lactam_resp_regulator"/>
</dbReference>
<evidence type="ECO:0000256" key="1">
    <source>
        <dbReference type="SAM" id="MobiDB-lite"/>
    </source>
</evidence>
<protein>
    <submittedName>
        <fullName evidence="4">Regulatory protein BlaR1</fullName>
    </submittedName>
</protein>
<accession>A0A1P8WMT2</accession>
<evidence type="ECO:0000259" key="3">
    <source>
        <dbReference type="Pfam" id="PF05569"/>
    </source>
</evidence>
<dbReference type="InterPro" id="IPR008969">
    <property type="entry name" value="CarboxyPept-like_regulatory"/>
</dbReference>
<gene>
    <name evidence="4" type="primary">blaR1_3</name>
    <name evidence="4" type="ORF">Fuma_05017</name>
</gene>
<dbReference type="OrthoDB" id="256352at2"/>
<dbReference type="PANTHER" id="PTHR34978:SF3">
    <property type="entry name" value="SLR0241 PROTEIN"/>
    <property type="match status" value="1"/>
</dbReference>
<dbReference type="KEGG" id="fmr:Fuma_05017"/>
<keyword evidence="2" id="KW-0812">Transmembrane</keyword>
<dbReference type="STRING" id="1891926.Fuma_05017"/>
<dbReference type="Proteomes" id="UP000187735">
    <property type="component" value="Chromosome"/>
</dbReference>
<proteinExistence type="predicted"/>
<dbReference type="AlphaFoldDB" id="A0A1P8WMT2"/>
<dbReference type="Pfam" id="PF05569">
    <property type="entry name" value="Peptidase_M56"/>
    <property type="match status" value="1"/>
</dbReference>
<organism evidence="4 5">
    <name type="scientific">Fuerstiella marisgermanici</name>
    <dbReference type="NCBI Taxonomy" id="1891926"/>
    <lineage>
        <taxon>Bacteria</taxon>
        <taxon>Pseudomonadati</taxon>
        <taxon>Planctomycetota</taxon>
        <taxon>Planctomycetia</taxon>
        <taxon>Planctomycetales</taxon>
        <taxon>Planctomycetaceae</taxon>
        <taxon>Fuerstiella</taxon>
    </lineage>
</organism>
<dbReference type="PANTHER" id="PTHR34978">
    <property type="entry name" value="POSSIBLE SENSOR-TRANSDUCER PROTEIN BLAR"/>
    <property type="match status" value="1"/>
</dbReference>
<dbReference type="CDD" id="cd07341">
    <property type="entry name" value="M56_BlaR1_MecR1_like"/>
    <property type="match status" value="1"/>
</dbReference>
<feature type="transmembrane region" description="Helical" evidence="2">
    <location>
        <begin position="174"/>
        <end position="195"/>
    </location>
</feature>
<name>A0A1P8WMT2_9PLAN</name>
<sequence length="1079" mass="115302">MSGSLWMFGDQVLGWALNVTLQVGLVAAFAILLAATLKRSPVVRYWVLYLALLLVILCPAFTAAIQSSGISIISVDMVGRTSPSGDVVANALAAADSEPDFGSKQSSLELAVSIADASIVMPEFEVAEDKPQNIPVSESEIDESTIPEPMAAVAASSESASTSTTSLERTLRAIGLPILAIWTLVAALLLVRLFLQWHRLSLLLKSATPNTDATFAGAFRAAWAALGMDHNRRMPQLVFSPAVSGPIAAGVCSPRIVLPESFARQVNSDQLRDILIHEVAHVVRGDQVGVLLQNFVGAVFWIHPLVRLLNRQLAQAREEVCDNYVLTATDAPSYSRTLLTLAQLLDLPRSLPGTVGLFTSRWKLEQRVAGLLDQQRSRVTRISKTALSLITAAAIVLGVTASLGTISIAASFPDDDAVADAEQPQTSKTADERKSSATGTDKDEHSLTVSGSVTDESGMPVAGAVVAAIGLKFLHGKSPTTDVPAEELTDAAGKFHLSIRGATSKTHRFSSVVAVADQKAMAFEPLNLDQGKVTLNLQMQPEELIRVKLIDIEGQPAANLPIELTAIMSSLHGGTGLRDVVLKNRKGFGKLRTDENGLLTVEGIAAKHGVILKVVGNDKFAPQELALNTGVPEERGERDATYRSLVKNMKPGEVGTLALSPARFFEGTILLGDSGKPAVSTKVSVASSQQTSGGSMASVQGTTDEHGRFRINAKPGVRFRITAYPPEGSAFQIRTLDDLKWDSGESSKNIEIKLAEGQVAHGAVVNAVTKKPLSGAFVQYIPDELHNKNSTSGVVTGWQGIVQTTADGTFRISVFPGPGTLLVHAPNGSSYVLREMGSSELNGRKGGYRHYAHAFHSIDPVAGQTFGAVTIPLMPGKAVVPRIVDDSGIPVDEPIVVSRLKVAPTSPYWRAFGRSLGRDLEIPGLEDGKQYAAYFLDPKRRLGATAQLSTDNLNPTVTLIPCGSAKATLVDQNGQPIADNGGYGLQFVARSGPSRFDVPAMRRGELVADEDFAANVDRLNHGDLKTDKNGEIVYPALIPGATYRFNSRIDGKWQIVKQFKPESGKTYDMGRIEIPVDEE</sequence>
<feature type="transmembrane region" description="Helical" evidence="2">
    <location>
        <begin position="46"/>
        <end position="65"/>
    </location>
</feature>
<feature type="domain" description="Peptidase M56" evidence="3">
    <location>
        <begin position="150"/>
        <end position="369"/>
    </location>
</feature>
<feature type="transmembrane region" description="Helical" evidence="2">
    <location>
        <begin position="12"/>
        <end position="34"/>
    </location>
</feature>
<evidence type="ECO:0000313" key="4">
    <source>
        <dbReference type="EMBL" id="APZ95359.1"/>
    </source>
</evidence>
<dbReference type="EMBL" id="CP017641">
    <property type="protein sequence ID" value="APZ95359.1"/>
    <property type="molecule type" value="Genomic_DNA"/>
</dbReference>
<feature type="region of interest" description="Disordered" evidence="1">
    <location>
        <begin position="417"/>
        <end position="455"/>
    </location>
</feature>
<feature type="compositionally biased region" description="Basic and acidic residues" evidence="1">
    <location>
        <begin position="429"/>
        <end position="446"/>
    </location>
</feature>
<dbReference type="RefSeq" id="WP_083732308.1">
    <property type="nucleotide sequence ID" value="NZ_CP017641.1"/>
</dbReference>
<evidence type="ECO:0000313" key="5">
    <source>
        <dbReference type="Proteomes" id="UP000187735"/>
    </source>
</evidence>
<dbReference type="InterPro" id="IPR008756">
    <property type="entry name" value="Peptidase_M56"/>
</dbReference>
<feature type="transmembrane region" description="Helical" evidence="2">
    <location>
        <begin position="386"/>
        <end position="410"/>
    </location>
</feature>
<evidence type="ECO:0000256" key="2">
    <source>
        <dbReference type="SAM" id="Phobius"/>
    </source>
</evidence>
<keyword evidence="5" id="KW-1185">Reference proteome</keyword>
<dbReference type="SUPFAM" id="SSF49464">
    <property type="entry name" value="Carboxypeptidase regulatory domain-like"/>
    <property type="match status" value="1"/>
</dbReference>
<reference evidence="4 5" key="1">
    <citation type="journal article" date="2016" name="Front. Microbiol.">
        <title>Fuerstia marisgermanicae gen. nov., sp. nov., an Unusual Member of the Phylum Planctomycetes from the German Wadden Sea.</title>
        <authorList>
            <person name="Kohn T."/>
            <person name="Heuer A."/>
            <person name="Jogler M."/>
            <person name="Vollmers J."/>
            <person name="Boedeker C."/>
            <person name="Bunk B."/>
            <person name="Rast P."/>
            <person name="Borchert D."/>
            <person name="Glockner I."/>
            <person name="Freese H.M."/>
            <person name="Klenk H.P."/>
            <person name="Overmann J."/>
            <person name="Kaster A.K."/>
            <person name="Rohde M."/>
            <person name="Wiegand S."/>
            <person name="Jogler C."/>
        </authorList>
    </citation>
    <scope>NUCLEOTIDE SEQUENCE [LARGE SCALE GENOMIC DNA]</scope>
    <source>
        <strain evidence="4 5">NH11</strain>
    </source>
</reference>
<keyword evidence="2" id="KW-0472">Membrane</keyword>